<evidence type="ECO:0000256" key="1">
    <source>
        <dbReference type="SAM" id="MobiDB-lite"/>
    </source>
</evidence>
<feature type="region of interest" description="Disordered" evidence="1">
    <location>
        <begin position="1"/>
        <end position="50"/>
    </location>
</feature>
<organism evidence="2 3">
    <name type="scientific">Sparassis crispa</name>
    <dbReference type="NCBI Taxonomy" id="139825"/>
    <lineage>
        <taxon>Eukaryota</taxon>
        <taxon>Fungi</taxon>
        <taxon>Dikarya</taxon>
        <taxon>Basidiomycota</taxon>
        <taxon>Agaricomycotina</taxon>
        <taxon>Agaricomycetes</taxon>
        <taxon>Polyporales</taxon>
        <taxon>Sparassidaceae</taxon>
        <taxon>Sparassis</taxon>
    </lineage>
</organism>
<accession>A0A401GSN8</accession>
<reference evidence="2 3" key="1">
    <citation type="journal article" date="2018" name="Sci. Rep.">
        <title>Genome sequence of the cauliflower mushroom Sparassis crispa (Hanabiratake) and its association with beneficial usage.</title>
        <authorList>
            <person name="Kiyama R."/>
            <person name="Furutani Y."/>
            <person name="Kawaguchi K."/>
            <person name="Nakanishi T."/>
        </authorList>
    </citation>
    <scope>NUCLEOTIDE SEQUENCE [LARGE SCALE GENOMIC DNA]</scope>
</reference>
<keyword evidence="3" id="KW-1185">Reference proteome</keyword>
<evidence type="ECO:0000313" key="3">
    <source>
        <dbReference type="Proteomes" id="UP000287166"/>
    </source>
</evidence>
<sequence length="95" mass="10643">MISTTFVSYSEVRGNRRRETDDGAKDDIAANEDARPDECDWHSEQCEKARNPTPASRFVELEELGSACQSTAAVFQEEMYLEKLAKNATQPNGRA</sequence>
<feature type="compositionally biased region" description="Basic and acidic residues" evidence="1">
    <location>
        <begin position="13"/>
        <end position="50"/>
    </location>
</feature>
<dbReference type="AlphaFoldDB" id="A0A401GSN8"/>
<gene>
    <name evidence="2" type="ORF">SCP_0704290</name>
</gene>
<protein>
    <submittedName>
        <fullName evidence="2">Uncharacterized protein</fullName>
    </submittedName>
</protein>
<dbReference type="Proteomes" id="UP000287166">
    <property type="component" value="Unassembled WGS sequence"/>
</dbReference>
<dbReference type="RefSeq" id="XP_027616155.1">
    <property type="nucleotide sequence ID" value="XM_027760354.1"/>
</dbReference>
<dbReference type="GeneID" id="38782159"/>
<evidence type="ECO:0000313" key="2">
    <source>
        <dbReference type="EMBL" id="GBE85242.1"/>
    </source>
</evidence>
<proteinExistence type="predicted"/>
<dbReference type="EMBL" id="BFAD01000007">
    <property type="protein sequence ID" value="GBE85242.1"/>
    <property type="molecule type" value="Genomic_DNA"/>
</dbReference>
<comment type="caution">
    <text evidence="2">The sequence shown here is derived from an EMBL/GenBank/DDBJ whole genome shotgun (WGS) entry which is preliminary data.</text>
</comment>
<name>A0A401GSN8_9APHY</name>
<dbReference type="InParanoid" id="A0A401GSN8"/>